<dbReference type="InterPro" id="IPR029068">
    <property type="entry name" value="Glyas_Bleomycin-R_OHBP_Dase"/>
</dbReference>
<dbReference type="EMBL" id="JAAGUZ010000025">
    <property type="protein sequence ID" value="NEW45037.1"/>
    <property type="molecule type" value="Genomic_DNA"/>
</dbReference>
<reference evidence="3 4" key="1">
    <citation type="submission" date="2020-01" db="EMBL/GenBank/DDBJ databases">
        <title>Genetics and antimicrobial susceptibilities of Nocardia species isolated from the soil; a comparison with species isolated from humans.</title>
        <authorList>
            <person name="Carrasco G."/>
            <person name="Monzon S."/>
            <person name="Sansegundo M."/>
            <person name="Garcia E."/>
            <person name="Garrido N."/>
            <person name="Medina M.J."/>
            <person name="Villalon P."/>
            <person name="Ramirez-Arocha A.C."/>
            <person name="Jimenez P."/>
            <person name="Cuesta I."/>
            <person name="Valdezate S."/>
        </authorList>
    </citation>
    <scope>NUCLEOTIDE SEQUENCE [LARGE SCALE GENOMIC DNA]</scope>
    <source>
        <strain evidence="3 4">CNM20110639</strain>
    </source>
</reference>
<accession>A0A6P1D3J8</accession>
<gene>
    <name evidence="3" type="ORF">GV789_11290</name>
</gene>
<dbReference type="GO" id="GO:0004493">
    <property type="term" value="F:methylmalonyl-CoA epimerase activity"/>
    <property type="evidence" value="ECO:0007669"/>
    <property type="project" value="TreeGrafter"/>
</dbReference>
<dbReference type="GO" id="GO:0046872">
    <property type="term" value="F:metal ion binding"/>
    <property type="evidence" value="ECO:0007669"/>
    <property type="project" value="UniProtKB-KW"/>
</dbReference>
<dbReference type="InterPro" id="IPR037523">
    <property type="entry name" value="VOC_core"/>
</dbReference>
<dbReference type="Pfam" id="PF13669">
    <property type="entry name" value="Glyoxalase_4"/>
    <property type="match status" value="1"/>
</dbReference>
<dbReference type="RefSeq" id="WP_163822014.1">
    <property type="nucleotide sequence ID" value="NZ_JAAGUY010000001.1"/>
</dbReference>
<proteinExistence type="predicted"/>
<dbReference type="SUPFAM" id="SSF54593">
    <property type="entry name" value="Glyoxalase/Bleomycin resistance protein/Dihydroxybiphenyl dioxygenase"/>
    <property type="match status" value="1"/>
</dbReference>
<dbReference type="PROSITE" id="PS51819">
    <property type="entry name" value="VOC"/>
    <property type="match status" value="1"/>
</dbReference>
<feature type="domain" description="VOC" evidence="2">
    <location>
        <begin position="8"/>
        <end position="145"/>
    </location>
</feature>
<evidence type="ECO:0000256" key="1">
    <source>
        <dbReference type="ARBA" id="ARBA00022723"/>
    </source>
</evidence>
<protein>
    <submittedName>
        <fullName evidence="3">VOC family protein</fullName>
    </submittedName>
</protein>
<dbReference type="Gene3D" id="3.10.180.10">
    <property type="entry name" value="2,3-Dihydroxybiphenyl 1,2-Dioxygenase, domain 1"/>
    <property type="match status" value="1"/>
</dbReference>
<dbReference type="GO" id="GO:0046491">
    <property type="term" value="P:L-methylmalonyl-CoA metabolic process"/>
    <property type="evidence" value="ECO:0007669"/>
    <property type="project" value="TreeGrafter"/>
</dbReference>
<dbReference type="PANTHER" id="PTHR43048">
    <property type="entry name" value="METHYLMALONYL-COA EPIMERASE"/>
    <property type="match status" value="1"/>
</dbReference>
<dbReference type="AlphaFoldDB" id="A0A6P1D3J8"/>
<name>A0A6P1D3J8_9NOCA</name>
<sequence>MHDPTAEPVMQVGYVVADLDTAIQQWVGSTGIGPWTVFRGASLDGRYAGSDTTVTMDVAMGYSGGIQIELMQITSTTPSPYADESGEPKLGPHHIAWITDDLDASVAQAQERGLTVLFAATGPGTQIAYLHSPAQQGIVFEYIQSEGMREMVAHGIEQARTWDGSDPIRPVTADVPNDRTR</sequence>
<evidence type="ECO:0000313" key="4">
    <source>
        <dbReference type="Proteomes" id="UP000468928"/>
    </source>
</evidence>
<evidence type="ECO:0000259" key="2">
    <source>
        <dbReference type="PROSITE" id="PS51819"/>
    </source>
</evidence>
<dbReference type="PANTHER" id="PTHR43048:SF3">
    <property type="entry name" value="METHYLMALONYL-COA EPIMERASE, MITOCHONDRIAL"/>
    <property type="match status" value="1"/>
</dbReference>
<keyword evidence="1" id="KW-0479">Metal-binding</keyword>
<evidence type="ECO:0000313" key="3">
    <source>
        <dbReference type="EMBL" id="NEW45037.1"/>
    </source>
</evidence>
<organism evidence="3 4">
    <name type="scientific">Nocardia cyriacigeorgica</name>
    <dbReference type="NCBI Taxonomy" id="135487"/>
    <lineage>
        <taxon>Bacteria</taxon>
        <taxon>Bacillati</taxon>
        <taxon>Actinomycetota</taxon>
        <taxon>Actinomycetes</taxon>
        <taxon>Mycobacteriales</taxon>
        <taxon>Nocardiaceae</taxon>
        <taxon>Nocardia</taxon>
    </lineage>
</organism>
<dbReference type="InterPro" id="IPR051785">
    <property type="entry name" value="MMCE/EMCE_epimerase"/>
</dbReference>
<dbReference type="Proteomes" id="UP000468928">
    <property type="component" value="Unassembled WGS sequence"/>
</dbReference>
<comment type="caution">
    <text evidence="3">The sequence shown here is derived from an EMBL/GenBank/DDBJ whole genome shotgun (WGS) entry which is preliminary data.</text>
</comment>